<feature type="region of interest" description="Disordered" evidence="1">
    <location>
        <begin position="192"/>
        <end position="211"/>
    </location>
</feature>
<evidence type="ECO:0000256" key="1">
    <source>
        <dbReference type="SAM" id="MobiDB-lite"/>
    </source>
</evidence>
<dbReference type="Proteomes" id="UP000887569">
    <property type="component" value="Unplaced"/>
</dbReference>
<proteinExistence type="predicted"/>
<reference evidence="3 4" key="1">
    <citation type="submission" date="2022-11" db="UniProtKB">
        <authorList>
            <consortium name="WormBaseParasite"/>
        </authorList>
    </citation>
    <scope>IDENTIFICATION</scope>
</reference>
<dbReference type="WBParaSite" id="PgR037_g066_t05">
    <property type="protein sequence ID" value="PgR037_g066_t05"/>
    <property type="gene ID" value="PgR037_g066"/>
</dbReference>
<feature type="region of interest" description="Disordered" evidence="1">
    <location>
        <begin position="281"/>
        <end position="330"/>
    </location>
</feature>
<sequence length="330" mass="39134">MISYIEPVASTARNHHCVDQIDRWQQPSDESTTKQDFIIADFKSFTHATNWTDKRYCEWRVLGCLKWRISYYMDGGWLYLHMEFDQCRLHSEWNVDVEWYVRITVPDDANEIYENGPYTTQFSNLERSRWLTRFYPYQYKEDGYTVEDRIAVTVEMNFQHIKIDHGLLEIVERITNLERLVMEVKKEQEAQAAKSKERRTESEQRQQDLGLQVEELRNDFDSSFTIRNTQMANLEQNVTNLVEEMRDGLEQQAAEAYERFERLQRQLENVSAFLQKLLMTNKKPESPYQRGSLSSNEESSSGDRAKSPDSFSSDVCDAQQKRFSSPFIRL</sequence>
<evidence type="ECO:0000313" key="2">
    <source>
        <dbReference type="Proteomes" id="UP000887569"/>
    </source>
</evidence>
<protein>
    <submittedName>
        <fullName evidence="3 4">MATH domain-containing protein</fullName>
    </submittedName>
</protein>
<accession>A0A915BF38</accession>
<dbReference type="AlphaFoldDB" id="A0A915BF38"/>
<dbReference type="WBParaSite" id="PgR037_g066_t01">
    <property type="protein sequence ID" value="PgR037_g066_t01"/>
    <property type="gene ID" value="PgR037_g066"/>
</dbReference>
<evidence type="ECO:0000313" key="3">
    <source>
        <dbReference type="WBParaSite" id="PgR037_g066_t01"/>
    </source>
</evidence>
<dbReference type="WBParaSite" id="PgR037_g066_t07">
    <property type="protein sequence ID" value="PgR037_g066_t07"/>
    <property type="gene ID" value="PgR037_g066"/>
</dbReference>
<keyword evidence="2" id="KW-1185">Reference proteome</keyword>
<organism evidence="2 3">
    <name type="scientific">Parascaris univalens</name>
    <name type="common">Nematode worm</name>
    <dbReference type="NCBI Taxonomy" id="6257"/>
    <lineage>
        <taxon>Eukaryota</taxon>
        <taxon>Metazoa</taxon>
        <taxon>Ecdysozoa</taxon>
        <taxon>Nematoda</taxon>
        <taxon>Chromadorea</taxon>
        <taxon>Rhabditida</taxon>
        <taxon>Spirurina</taxon>
        <taxon>Ascaridomorpha</taxon>
        <taxon>Ascaridoidea</taxon>
        <taxon>Ascarididae</taxon>
        <taxon>Parascaris</taxon>
    </lineage>
</organism>
<evidence type="ECO:0000313" key="4">
    <source>
        <dbReference type="WBParaSite" id="PgR037_g066_t05"/>
    </source>
</evidence>
<name>A0A915BF38_PARUN</name>
<feature type="compositionally biased region" description="Basic and acidic residues" evidence="1">
    <location>
        <begin position="192"/>
        <end position="206"/>
    </location>
</feature>
<dbReference type="Gene3D" id="2.60.210.10">
    <property type="entry name" value="Apoptosis, Tumor Necrosis Factor Receptor Associated Protein 2, Chain A"/>
    <property type="match status" value="1"/>
</dbReference>
<dbReference type="InterPro" id="IPR008974">
    <property type="entry name" value="TRAF-like"/>
</dbReference>